<gene>
    <name evidence="1" type="ORF">HSUHS5_0918</name>
</gene>
<dbReference type="Proteomes" id="UP000054093">
    <property type="component" value="Unassembled WGS sequence"/>
</dbReference>
<evidence type="ECO:0000313" key="2">
    <source>
        <dbReference type="Proteomes" id="UP000054093"/>
    </source>
</evidence>
<proteinExistence type="predicted"/>
<evidence type="ECO:0000313" key="1">
    <source>
        <dbReference type="EMBL" id="EFX41700.1"/>
    </source>
</evidence>
<organism evidence="1 2">
    <name type="scientific">Helicobacter suis HS5</name>
    <dbReference type="NCBI Taxonomy" id="710394"/>
    <lineage>
        <taxon>Bacteria</taxon>
        <taxon>Pseudomonadati</taxon>
        <taxon>Campylobacterota</taxon>
        <taxon>Epsilonproteobacteria</taxon>
        <taxon>Campylobacterales</taxon>
        <taxon>Helicobacteraceae</taxon>
        <taxon>Helicobacter</taxon>
    </lineage>
</organism>
<reference evidence="1 2" key="1">
    <citation type="journal article" date="2011" name="Vet. Res.">
        <title>Genome sequence of Helicobacter suis supports its role in gastric pathology.</title>
        <authorList>
            <person name="Vermoote M."/>
            <person name="Vandekerckhove T.T."/>
            <person name="Flahou B."/>
            <person name="Pasmans F."/>
            <person name="Smet A."/>
            <person name="De Groote D."/>
            <person name="Van Criekinge W."/>
            <person name="Ducatelle R."/>
            <person name="Haesebrouck F."/>
        </authorList>
    </citation>
    <scope>NUCLEOTIDE SEQUENCE [LARGE SCALE GENOMIC DNA]</scope>
    <source>
        <strain evidence="1 2">HS5</strain>
    </source>
</reference>
<comment type="caution">
    <text evidence="1">The sequence shown here is derived from an EMBL/GenBank/DDBJ whole genome shotgun (WGS) entry which is preliminary data.</text>
</comment>
<protein>
    <submittedName>
        <fullName evidence="1">Conserved hypothetical ATP-binding protein</fullName>
    </submittedName>
</protein>
<keyword evidence="1" id="KW-0547">Nucleotide-binding</keyword>
<sequence length="359" mass="40635">MIITLMQNLPLLANILETSFTQASQRQLKPRDYDIKPSTLLYGGAKVGKSALALFVAKNYKKPIYVDATDWRLPLDALFKFLPSFAQDYGADLLILKHPPKDSPLPTLPTLLIQRDTSNTPEGFKQQAISPLSFSEFVHFCNKDPAALLARFLKEGNLPEMLALSSHEKMLKKQALFTLEFGAQTPLFKAILPFQAKSLSTNHLYTQLKKQLKISKDTLYRFLASLQANQMLLSIPTEKGYPKLYFYDFSLPYTFSYSHPLPPVFENMIALELARFFGLSTLTSLSSVLRIQTNQRAYCFLPLAFPTQEQLEYSLPLLLKKIPADPLFCISLNPLPFSCKLPCTLCDFLTFCLKILPTL</sequence>
<dbReference type="GO" id="GO:0005524">
    <property type="term" value="F:ATP binding"/>
    <property type="evidence" value="ECO:0007669"/>
    <property type="project" value="UniProtKB-KW"/>
</dbReference>
<dbReference type="EMBL" id="ADHO01000173">
    <property type="protein sequence ID" value="EFX41700.1"/>
    <property type="molecule type" value="Genomic_DNA"/>
</dbReference>
<keyword evidence="1" id="KW-0067">ATP-binding</keyword>
<accession>E7G4K7</accession>
<name>E7G4K7_9HELI</name>
<dbReference type="AlphaFoldDB" id="E7G4K7"/>